<protein>
    <submittedName>
        <fullName evidence="1">Uncharacterized protein</fullName>
    </submittedName>
</protein>
<evidence type="ECO:0000313" key="1">
    <source>
        <dbReference type="EMBL" id="KAG6582376.1"/>
    </source>
</evidence>
<gene>
    <name evidence="1" type="ORF">SDJN03_22378</name>
</gene>
<dbReference type="Proteomes" id="UP000685013">
    <property type="component" value="Chromosome 14"/>
</dbReference>
<sequence length="88" mass="10359">MKLSGSCTNIEQEVFFMWGFISQRNIATRWTGLMAMVGENRWILLVIVSNQQEAQILNFHHPNCRKMIIFSTYGQERGWFKIDRSFIG</sequence>
<feature type="non-terminal residue" evidence="1">
    <location>
        <position position="1"/>
    </location>
</feature>
<keyword evidence="2" id="KW-1185">Reference proteome</keyword>
<comment type="caution">
    <text evidence="1">The sequence shown here is derived from an EMBL/GenBank/DDBJ whole genome shotgun (WGS) entry which is preliminary data.</text>
</comment>
<name>A0AAV6MLQ6_9ROSI</name>
<accession>A0AAV6MLQ6</accession>
<proteinExistence type="predicted"/>
<reference evidence="1 2" key="1">
    <citation type="journal article" date="2021" name="Hortic Res">
        <title>The domestication of Cucurbita argyrosperma as revealed by the genome of its wild relative.</title>
        <authorList>
            <person name="Barrera-Redondo J."/>
            <person name="Sanchez-de la Vega G."/>
            <person name="Aguirre-Liguori J.A."/>
            <person name="Castellanos-Morales G."/>
            <person name="Gutierrez-Guerrero Y.T."/>
            <person name="Aguirre-Dugua X."/>
            <person name="Aguirre-Planter E."/>
            <person name="Tenaillon M.I."/>
            <person name="Lira-Saade R."/>
            <person name="Eguiarte L.E."/>
        </authorList>
    </citation>
    <scope>NUCLEOTIDE SEQUENCE [LARGE SCALE GENOMIC DNA]</scope>
    <source>
        <strain evidence="1">JBR-2021</strain>
    </source>
</reference>
<dbReference type="AlphaFoldDB" id="A0AAV6MLQ6"/>
<dbReference type="EMBL" id="JAGKQH010000014">
    <property type="protein sequence ID" value="KAG6582376.1"/>
    <property type="molecule type" value="Genomic_DNA"/>
</dbReference>
<organism evidence="1 2">
    <name type="scientific">Cucurbita argyrosperma subsp. sororia</name>
    <dbReference type="NCBI Taxonomy" id="37648"/>
    <lineage>
        <taxon>Eukaryota</taxon>
        <taxon>Viridiplantae</taxon>
        <taxon>Streptophyta</taxon>
        <taxon>Embryophyta</taxon>
        <taxon>Tracheophyta</taxon>
        <taxon>Spermatophyta</taxon>
        <taxon>Magnoliopsida</taxon>
        <taxon>eudicotyledons</taxon>
        <taxon>Gunneridae</taxon>
        <taxon>Pentapetalae</taxon>
        <taxon>rosids</taxon>
        <taxon>fabids</taxon>
        <taxon>Cucurbitales</taxon>
        <taxon>Cucurbitaceae</taxon>
        <taxon>Cucurbiteae</taxon>
        <taxon>Cucurbita</taxon>
    </lineage>
</organism>
<evidence type="ECO:0000313" key="2">
    <source>
        <dbReference type="Proteomes" id="UP000685013"/>
    </source>
</evidence>